<reference evidence="1" key="1">
    <citation type="submission" date="2020-05" db="EMBL/GenBank/DDBJ databases">
        <authorList>
            <person name="Chiriac C."/>
            <person name="Salcher M."/>
            <person name="Ghai R."/>
            <person name="Kavagutti S V."/>
        </authorList>
    </citation>
    <scope>NUCLEOTIDE SEQUENCE</scope>
</reference>
<accession>A0A6J5R2P4</accession>
<name>A0A6J5R2P4_9CAUD</name>
<protein>
    <submittedName>
        <fullName evidence="1">Uncharacterized protein</fullName>
    </submittedName>
</protein>
<evidence type="ECO:0000313" key="1">
    <source>
        <dbReference type="EMBL" id="CAB4190212.1"/>
    </source>
</evidence>
<sequence length="95" mass="11268">MNTIEDDKKYETWTIEVKHHITDSDSFEEEICGGLDFLNVIYECEYKDNDTLVVTVMVQNENEAYRTSERLERYLNAWWDADAIILGVDRVKNKK</sequence>
<organism evidence="1">
    <name type="scientific">uncultured Caudovirales phage</name>
    <dbReference type="NCBI Taxonomy" id="2100421"/>
    <lineage>
        <taxon>Viruses</taxon>
        <taxon>Duplodnaviria</taxon>
        <taxon>Heunggongvirae</taxon>
        <taxon>Uroviricota</taxon>
        <taxon>Caudoviricetes</taxon>
        <taxon>Peduoviridae</taxon>
        <taxon>Maltschvirus</taxon>
        <taxon>Maltschvirus maltsch</taxon>
    </lineage>
</organism>
<gene>
    <name evidence="1" type="ORF">UFOVP1192_44</name>
</gene>
<proteinExistence type="predicted"/>
<dbReference type="EMBL" id="LR797151">
    <property type="protein sequence ID" value="CAB4190212.1"/>
    <property type="molecule type" value="Genomic_DNA"/>
</dbReference>